<evidence type="ECO:0000256" key="4">
    <source>
        <dbReference type="ARBA" id="ARBA00023163"/>
    </source>
</evidence>
<comment type="similarity">
    <text evidence="1">Belongs to the sigma-70 factor family. ECF subfamily.</text>
</comment>
<dbReference type="STRING" id="393003.SAMN05660461_5658"/>
<dbReference type="EMBL" id="FUZZ01000005">
    <property type="protein sequence ID" value="SKD09766.1"/>
    <property type="molecule type" value="Genomic_DNA"/>
</dbReference>
<evidence type="ECO:0000313" key="7">
    <source>
        <dbReference type="EMBL" id="SKD09766.1"/>
    </source>
</evidence>
<dbReference type="InterPro" id="IPR014284">
    <property type="entry name" value="RNA_pol_sigma-70_dom"/>
</dbReference>
<dbReference type="InterPro" id="IPR039425">
    <property type="entry name" value="RNA_pol_sigma-70-like"/>
</dbReference>
<dbReference type="Proteomes" id="UP000190166">
    <property type="component" value="Unassembled WGS sequence"/>
</dbReference>
<dbReference type="Pfam" id="PF04542">
    <property type="entry name" value="Sigma70_r2"/>
    <property type="match status" value="1"/>
</dbReference>
<evidence type="ECO:0000256" key="3">
    <source>
        <dbReference type="ARBA" id="ARBA00023082"/>
    </source>
</evidence>
<keyword evidence="2" id="KW-0805">Transcription regulation</keyword>
<feature type="domain" description="RNA polymerase sigma-70 region 2" evidence="5">
    <location>
        <begin position="29"/>
        <end position="95"/>
    </location>
</feature>
<dbReference type="PANTHER" id="PTHR43133">
    <property type="entry name" value="RNA POLYMERASE ECF-TYPE SIGMA FACTO"/>
    <property type="match status" value="1"/>
</dbReference>
<dbReference type="SUPFAM" id="SSF88946">
    <property type="entry name" value="Sigma2 domain of RNA polymerase sigma factors"/>
    <property type="match status" value="1"/>
</dbReference>
<dbReference type="GO" id="GO:0003677">
    <property type="term" value="F:DNA binding"/>
    <property type="evidence" value="ECO:0007669"/>
    <property type="project" value="InterPro"/>
</dbReference>
<dbReference type="Pfam" id="PF08281">
    <property type="entry name" value="Sigma70_r4_2"/>
    <property type="match status" value="1"/>
</dbReference>
<dbReference type="InterPro" id="IPR036388">
    <property type="entry name" value="WH-like_DNA-bd_sf"/>
</dbReference>
<dbReference type="InterPro" id="IPR013325">
    <property type="entry name" value="RNA_pol_sigma_r2"/>
</dbReference>
<keyword evidence="4" id="KW-0804">Transcription</keyword>
<dbReference type="CDD" id="cd06171">
    <property type="entry name" value="Sigma70_r4"/>
    <property type="match status" value="1"/>
</dbReference>
<evidence type="ECO:0000256" key="2">
    <source>
        <dbReference type="ARBA" id="ARBA00023015"/>
    </source>
</evidence>
<organism evidence="7 8">
    <name type="scientific">Chitinophaga ginsengisegetis</name>
    <dbReference type="NCBI Taxonomy" id="393003"/>
    <lineage>
        <taxon>Bacteria</taxon>
        <taxon>Pseudomonadati</taxon>
        <taxon>Bacteroidota</taxon>
        <taxon>Chitinophagia</taxon>
        <taxon>Chitinophagales</taxon>
        <taxon>Chitinophagaceae</taxon>
        <taxon>Chitinophaga</taxon>
    </lineage>
</organism>
<proteinExistence type="inferred from homology"/>
<keyword evidence="3" id="KW-0731">Sigma factor</keyword>
<sequence>MAANIYIEHEAVYLRRIANGDHLAFEVVFRYYRDKVFNIAYKLTGSREMADDIVQDIFLQVWLKRSIMADVQHFKAYLFTLSRNYIARYIKRNARLIFTQASENDGVPEEAADRLLQEKEYAGILQQAIARLPAQQAEVYRLSKQEGLKREEVAGIMGISPETVKAHLALAMRSIRAYCMMRLGIPVLVYLLIS</sequence>
<protein>
    <submittedName>
        <fullName evidence="7">RNA polymerase sigma-70 factor, ECF subfamily</fullName>
    </submittedName>
</protein>
<evidence type="ECO:0000259" key="5">
    <source>
        <dbReference type="Pfam" id="PF04542"/>
    </source>
</evidence>
<dbReference type="GO" id="GO:0016987">
    <property type="term" value="F:sigma factor activity"/>
    <property type="evidence" value="ECO:0007669"/>
    <property type="project" value="UniProtKB-KW"/>
</dbReference>
<dbReference type="InterPro" id="IPR007627">
    <property type="entry name" value="RNA_pol_sigma70_r2"/>
</dbReference>
<name>A0A1T5PAR2_9BACT</name>
<gene>
    <name evidence="7" type="ORF">SAMN05660461_5658</name>
</gene>
<dbReference type="InterPro" id="IPR013324">
    <property type="entry name" value="RNA_pol_sigma_r3/r4-like"/>
</dbReference>
<accession>A0A1T5PAR2</accession>
<evidence type="ECO:0000256" key="1">
    <source>
        <dbReference type="ARBA" id="ARBA00010641"/>
    </source>
</evidence>
<dbReference type="GO" id="GO:0006352">
    <property type="term" value="P:DNA-templated transcription initiation"/>
    <property type="evidence" value="ECO:0007669"/>
    <property type="project" value="InterPro"/>
</dbReference>
<dbReference type="NCBIfam" id="TIGR02937">
    <property type="entry name" value="sigma70-ECF"/>
    <property type="match status" value="1"/>
</dbReference>
<dbReference type="Gene3D" id="1.10.10.10">
    <property type="entry name" value="Winged helix-like DNA-binding domain superfamily/Winged helix DNA-binding domain"/>
    <property type="match status" value="1"/>
</dbReference>
<evidence type="ECO:0000313" key="8">
    <source>
        <dbReference type="Proteomes" id="UP000190166"/>
    </source>
</evidence>
<dbReference type="InterPro" id="IPR013249">
    <property type="entry name" value="RNA_pol_sigma70_r4_t2"/>
</dbReference>
<dbReference type="PANTHER" id="PTHR43133:SF46">
    <property type="entry name" value="RNA POLYMERASE SIGMA-70 FACTOR ECF SUBFAMILY"/>
    <property type="match status" value="1"/>
</dbReference>
<feature type="domain" description="RNA polymerase sigma factor 70 region 4 type 2" evidence="6">
    <location>
        <begin position="124"/>
        <end position="174"/>
    </location>
</feature>
<reference evidence="7 8" key="1">
    <citation type="submission" date="2017-02" db="EMBL/GenBank/DDBJ databases">
        <authorList>
            <person name="Peterson S.W."/>
        </authorList>
    </citation>
    <scope>NUCLEOTIDE SEQUENCE [LARGE SCALE GENOMIC DNA]</scope>
    <source>
        <strain evidence="7 8">DSM 18108</strain>
    </source>
</reference>
<evidence type="ECO:0000259" key="6">
    <source>
        <dbReference type="Pfam" id="PF08281"/>
    </source>
</evidence>
<dbReference type="SUPFAM" id="SSF88659">
    <property type="entry name" value="Sigma3 and sigma4 domains of RNA polymerase sigma factors"/>
    <property type="match status" value="1"/>
</dbReference>
<dbReference type="Gene3D" id="1.10.1740.10">
    <property type="match status" value="1"/>
</dbReference>
<dbReference type="AlphaFoldDB" id="A0A1T5PAR2"/>
<keyword evidence="8" id="KW-1185">Reference proteome</keyword>